<feature type="domain" description="KaiB" evidence="1">
    <location>
        <begin position="24"/>
        <end position="105"/>
    </location>
</feature>
<keyword evidence="3" id="KW-1185">Reference proteome</keyword>
<dbReference type="SUPFAM" id="SSF52833">
    <property type="entry name" value="Thioredoxin-like"/>
    <property type="match status" value="1"/>
</dbReference>
<dbReference type="RefSeq" id="WP_213493823.1">
    <property type="nucleotide sequence ID" value="NZ_CP074694.1"/>
</dbReference>
<dbReference type="CDD" id="cd02978">
    <property type="entry name" value="KaiB_like"/>
    <property type="match status" value="1"/>
</dbReference>
<dbReference type="EMBL" id="CP074694">
    <property type="protein sequence ID" value="QVL29941.1"/>
    <property type="molecule type" value="Genomic_DNA"/>
</dbReference>
<evidence type="ECO:0000313" key="2">
    <source>
        <dbReference type="EMBL" id="QVL29941.1"/>
    </source>
</evidence>
<dbReference type="KEGG" id="tsph:KIH39_13790"/>
<dbReference type="PANTHER" id="PTHR41709:SF2">
    <property type="entry name" value="CIRCADIAN CLOCK PROTEIN KAIB2"/>
    <property type="match status" value="1"/>
</dbReference>
<dbReference type="Pfam" id="PF07689">
    <property type="entry name" value="KaiB"/>
    <property type="match status" value="1"/>
</dbReference>
<gene>
    <name evidence="2" type="ORF">KIH39_13790</name>
</gene>
<name>A0A8E6B1L3_9BACT</name>
<organism evidence="2 3">
    <name type="scientific">Telmatocola sphagniphila</name>
    <dbReference type="NCBI Taxonomy" id="1123043"/>
    <lineage>
        <taxon>Bacteria</taxon>
        <taxon>Pseudomonadati</taxon>
        <taxon>Planctomycetota</taxon>
        <taxon>Planctomycetia</taxon>
        <taxon>Gemmatales</taxon>
        <taxon>Gemmataceae</taxon>
    </lineage>
</organism>
<dbReference type="SMART" id="SM01248">
    <property type="entry name" value="KaiB"/>
    <property type="match status" value="1"/>
</dbReference>
<evidence type="ECO:0000313" key="3">
    <source>
        <dbReference type="Proteomes" id="UP000676194"/>
    </source>
</evidence>
<dbReference type="GO" id="GO:0048511">
    <property type="term" value="P:rhythmic process"/>
    <property type="evidence" value="ECO:0007669"/>
    <property type="project" value="InterPro"/>
</dbReference>
<protein>
    <submittedName>
        <fullName evidence="2">Circadian clock KaiB family protein</fullName>
    </submittedName>
</protein>
<dbReference type="Proteomes" id="UP000676194">
    <property type="component" value="Chromosome"/>
</dbReference>
<dbReference type="InterPro" id="IPR011649">
    <property type="entry name" value="KaiB_domain"/>
</dbReference>
<dbReference type="InterPro" id="IPR036249">
    <property type="entry name" value="Thioredoxin-like_sf"/>
</dbReference>
<dbReference type="Gene3D" id="3.40.30.10">
    <property type="entry name" value="Glutaredoxin"/>
    <property type="match status" value="1"/>
</dbReference>
<accession>A0A8E6B1L3</accession>
<dbReference type="PANTHER" id="PTHR41709">
    <property type="entry name" value="KAIB-LIKE PROTEIN 1"/>
    <property type="match status" value="1"/>
</dbReference>
<dbReference type="InterPro" id="IPR039022">
    <property type="entry name" value="KaiB-like"/>
</dbReference>
<sequence length="119" mass="13659">MENDRWESLPEAANRIGAEKYFLRLYVAGVTARTQEVLERIQKVCEEYLKDCYELEIIDIHQQPHLAKEQQIIVTPTLIKVLPLPIRRLVGDLLETEEVLRGLNIVRKPAGTEKDAGHA</sequence>
<evidence type="ECO:0000259" key="1">
    <source>
        <dbReference type="SMART" id="SM01248"/>
    </source>
</evidence>
<dbReference type="AlphaFoldDB" id="A0A8E6B1L3"/>
<proteinExistence type="predicted"/>
<reference evidence="2" key="1">
    <citation type="submission" date="2021-05" db="EMBL/GenBank/DDBJ databases">
        <title>Complete genome sequence of the cellulolytic planctomycete Telmatocola sphagniphila SP2T and characterization of the first cellulase from planctomycetes.</title>
        <authorList>
            <person name="Rakitin A.L."/>
            <person name="Beletsky A.V."/>
            <person name="Naumoff D.G."/>
            <person name="Kulichevskaya I.S."/>
            <person name="Mardanov A.V."/>
            <person name="Ravin N.V."/>
            <person name="Dedysh S.N."/>
        </authorList>
    </citation>
    <scope>NUCLEOTIDE SEQUENCE</scope>
    <source>
        <strain evidence="2">SP2T</strain>
    </source>
</reference>